<proteinExistence type="predicted"/>
<organism evidence="2 3">
    <name type="scientific">Cohnella xylanilytica</name>
    <dbReference type="NCBI Taxonomy" id="557555"/>
    <lineage>
        <taxon>Bacteria</taxon>
        <taxon>Bacillati</taxon>
        <taxon>Bacillota</taxon>
        <taxon>Bacilli</taxon>
        <taxon>Bacillales</taxon>
        <taxon>Paenibacillaceae</taxon>
        <taxon>Cohnella</taxon>
    </lineage>
</organism>
<sequence length="256" mass="28882">MHRFPIAVQPYTVREALGQDYFGTLRKLAEIGYEGIELGLPPEGVSVAEQKSALDSLGLQVVGSHASFNSFDVDFDRLFDYLHDVGGRYVAISLLFESKEDALRKAEKLNEIGARCREAGLTFLYHNHDWEFRQYDGEYVLDLLMRETDPALVQLELDTYWVAKGGEDPAAYLAKRKNRCPLLHVKDMEPGEERFFAEVGEGVLNFRAIAESAASVGTEWLVVEQDACRRDPFESLAISYRNLAALDLIRKPASRT</sequence>
<dbReference type="AlphaFoldDB" id="A0A841TS89"/>
<accession>A0A841TS89</accession>
<reference evidence="2 3" key="1">
    <citation type="submission" date="2020-08" db="EMBL/GenBank/DDBJ databases">
        <title>Cohnella phylogeny.</title>
        <authorList>
            <person name="Dunlap C."/>
        </authorList>
    </citation>
    <scope>NUCLEOTIDE SEQUENCE [LARGE SCALE GENOMIC DNA]</scope>
    <source>
        <strain evidence="2 3">DSM 25239</strain>
    </source>
</reference>
<dbReference type="RefSeq" id="WP_185134016.1">
    <property type="nucleotide sequence ID" value="NZ_BORM01000020.1"/>
</dbReference>
<evidence type="ECO:0000259" key="1">
    <source>
        <dbReference type="Pfam" id="PF01261"/>
    </source>
</evidence>
<comment type="caution">
    <text evidence="2">The sequence shown here is derived from an EMBL/GenBank/DDBJ whole genome shotgun (WGS) entry which is preliminary data.</text>
</comment>
<dbReference type="PANTHER" id="PTHR12110:SF41">
    <property type="entry name" value="INOSOSE DEHYDRATASE"/>
    <property type="match status" value="1"/>
</dbReference>
<name>A0A841TS89_9BACL</name>
<dbReference type="EMBL" id="JACJVR010000003">
    <property type="protein sequence ID" value="MBB6689978.1"/>
    <property type="molecule type" value="Genomic_DNA"/>
</dbReference>
<evidence type="ECO:0000313" key="2">
    <source>
        <dbReference type="EMBL" id="MBB6689978.1"/>
    </source>
</evidence>
<keyword evidence="3" id="KW-1185">Reference proteome</keyword>
<dbReference type="Gene3D" id="3.20.20.150">
    <property type="entry name" value="Divalent-metal-dependent TIM barrel enzymes"/>
    <property type="match status" value="1"/>
</dbReference>
<dbReference type="Pfam" id="PF01261">
    <property type="entry name" value="AP_endonuc_2"/>
    <property type="match status" value="1"/>
</dbReference>
<dbReference type="GO" id="GO:0016853">
    <property type="term" value="F:isomerase activity"/>
    <property type="evidence" value="ECO:0007669"/>
    <property type="project" value="UniProtKB-KW"/>
</dbReference>
<dbReference type="InterPro" id="IPR050312">
    <property type="entry name" value="IolE/XylAMocC-like"/>
</dbReference>
<dbReference type="InterPro" id="IPR013022">
    <property type="entry name" value="Xyl_isomerase-like_TIM-brl"/>
</dbReference>
<dbReference type="Proteomes" id="UP000553776">
    <property type="component" value="Unassembled WGS sequence"/>
</dbReference>
<gene>
    <name evidence="2" type="ORF">H7B90_01045</name>
</gene>
<dbReference type="InterPro" id="IPR036237">
    <property type="entry name" value="Xyl_isomerase-like_sf"/>
</dbReference>
<feature type="domain" description="Xylose isomerase-like TIM barrel" evidence="1">
    <location>
        <begin position="25"/>
        <end position="225"/>
    </location>
</feature>
<protein>
    <submittedName>
        <fullName evidence="2">Sugar phosphate isomerase/epimerase</fullName>
    </submittedName>
</protein>
<dbReference type="PANTHER" id="PTHR12110">
    <property type="entry name" value="HYDROXYPYRUVATE ISOMERASE"/>
    <property type="match status" value="1"/>
</dbReference>
<keyword evidence="2" id="KW-0413">Isomerase</keyword>
<dbReference type="SUPFAM" id="SSF51658">
    <property type="entry name" value="Xylose isomerase-like"/>
    <property type="match status" value="1"/>
</dbReference>
<evidence type="ECO:0000313" key="3">
    <source>
        <dbReference type="Proteomes" id="UP000553776"/>
    </source>
</evidence>